<sequence>MERFASEAGVAQDAVTRLSIGDALRRPEAQGLEGADALARHAKHFPSHPHDFTQAVARGLRRNIGRRAIFLDVQIERATGVAVDVDSGGVLRHVLVVGAPAVDVFALQPLAQ</sequence>
<evidence type="ECO:0000313" key="2">
    <source>
        <dbReference type="Proteomes" id="UP001596003"/>
    </source>
</evidence>
<comment type="caution">
    <text evidence="1">The sequence shown here is derived from an EMBL/GenBank/DDBJ whole genome shotgun (WGS) entry which is preliminary data.</text>
</comment>
<protein>
    <submittedName>
        <fullName evidence="1">Uncharacterized protein</fullName>
    </submittedName>
</protein>
<keyword evidence="2" id="KW-1185">Reference proteome</keyword>
<feature type="non-terminal residue" evidence="1">
    <location>
        <position position="112"/>
    </location>
</feature>
<dbReference type="RefSeq" id="WP_379801522.1">
    <property type="nucleotide sequence ID" value="NZ_JBHSFY010000041.1"/>
</dbReference>
<name>A0ABV8ZJY0_9FLAO</name>
<dbReference type="EMBL" id="JBHSFY010000041">
    <property type="protein sequence ID" value="MFC4480338.1"/>
    <property type="molecule type" value="Genomic_DNA"/>
</dbReference>
<dbReference type="Proteomes" id="UP001596003">
    <property type="component" value="Unassembled WGS sequence"/>
</dbReference>
<evidence type="ECO:0000313" key="1">
    <source>
        <dbReference type="EMBL" id="MFC4480338.1"/>
    </source>
</evidence>
<proteinExistence type="predicted"/>
<gene>
    <name evidence="1" type="ORF">ACFO3N_24970</name>
</gene>
<accession>A0ABV8ZJY0</accession>
<reference evidence="2" key="1">
    <citation type="journal article" date="2019" name="Int. J. Syst. Evol. Microbiol.">
        <title>The Global Catalogue of Microorganisms (GCM) 10K type strain sequencing project: providing services to taxonomists for standard genome sequencing and annotation.</title>
        <authorList>
            <consortium name="The Broad Institute Genomics Platform"/>
            <consortium name="The Broad Institute Genome Sequencing Center for Infectious Disease"/>
            <person name="Wu L."/>
            <person name="Ma J."/>
        </authorList>
    </citation>
    <scope>NUCLEOTIDE SEQUENCE [LARGE SCALE GENOMIC DNA]</scope>
    <source>
        <strain evidence="2">NBRC 103627</strain>
    </source>
</reference>
<organism evidence="1 2">
    <name type="scientific">Flavobacterium chungangensis</name>
    <dbReference type="NCBI Taxonomy" id="2708132"/>
    <lineage>
        <taxon>Bacteria</taxon>
        <taxon>Pseudomonadati</taxon>
        <taxon>Bacteroidota</taxon>
        <taxon>Flavobacteriia</taxon>
        <taxon>Flavobacteriales</taxon>
        <taxon>Flavobacteriaceae</taxon>
        <taxon>Flavobacterium</taxon>
    </lineage>
</organism>